<evidence type="ECO:0000256" key="1">
    <source>
        <dbReference type="ARBA" id="ARBA00006450"/>
    </source>
</evidence>
<dbReference type="Pfam" id="PF06794">
    <property type="entry name" value="UPF0270"/>
    <property type="match status" value="1"/>
</dbReference>
<dbReference type="PIRSF" id="PIRSF006169">
    <property type="entry name" value="UCP006169"/>
    <property type="match status" value="1"/>
</dbReference>
<dbReference type="Proteomes" id="UP000009080">
    <property type="component" value="Chromosome"/>
</dbReference>
<evidence type="ECO:0000313" key="2">
    <source>
        <dbReference type="EMBL" id="ACR14535.1"/>
    </source>
</evidence>
<keyword evidence="3" id="KW-1185">Reference proteome</keyword>
<organism evidence="2 3">
    <name type="scientific">Teredinibacter turnerae (strain ATCC 39867 / T7901)</name>
    <dbReference type="NCBI Taxonomy" id="377629"/>
    <lineage>
        <taxon>Bacteria</taxon>
        <taxon>Pseudomonadati</taxon>
        <taxon>Pseudomonadota</taxon>
        <taxon>Gammaproteobacteria</taxon>
        <taxon>Cellvibrionales</taxon>
        <taxon>Cellvibrionaceae</taxon>
        <taxon>Teredinibacter</taxon>
    </lineage>
</organism>
<dbReference type="RefSeq" id="WP_015820649.1">
    <property type="nucleotide sequence ID" value="NC_012997.1"/>
</dbReference>
<accession>C5BR41</accession>
<dbReference type="AlphaFoldDB" id="C5BR41"/>
<proteinExistence type="inferred from homology"/>
<evidence type="ECO:0000313" key="3">
    <source>
        <dbReference type="Proteomes" id="UP000009080"/>
    </source>
</evidence>
<dbReference type="SUPFAM" id="SSF118001">
    <property type="entry name" value="YehU-like"/>
    <property type="match status" value="1"/>
</dbReference>
<protein>
    <recommendedName>
        <fullName evidence="4">YheU family protein</fullName>
    </recommendedName>
</protein>
<dbReference type="OrthoDB" id="6120729at2"/>
<dbReference type="HOGENOM" id="CLU_186759_2_0_6"/>
<name>C5BR41_TERTT</name>
<dbReference type="Gene3D" id="1.10.10.610">
    <property type="entry name" value="YehU-like"/>
    <property type="match status" value="1"/>
</dbReference>
<dbReference type="STRING" id="377629.TERTU_1119"/>
<dbReference type="InterPro" id="IPR010648">
    <property type="entry name" value="UPF0270"/>
</dbReference>
<sequence>MIIPPERLTEEALRGVIEGYITREGTDYGEHELSLADKVEALMPQVIMGEVLIVFDEESESVNLVNKRDYQPPATETA</sequence>
<gene>
    <name evidence="2" type="ordered locus">TERTU_1119</name>
</gene>
<evidence type="ECO:0008006" key="4">
    <source>
        <dbReference type="Google" id="ProtNLM"/>
    </source>
</evidence>
<dbReference type="InterPro" id="IPR036685">
    <property type="entry name" value="YehU-like_sf"/>
</dbReference>
<reference evidence="2 3" key="1">
    <citation type="journal article" date="2009" name="PLoS ONE">
        <title>The complete genome of Teredinibacter turnerae T7901: an intracellular endosymbiont of marine wood-boring bivalves (shipworms).</title>
        <authorList>
            <person name="Yang J.C."/>
            <person name="Madupu R."/>
            <person name="Durkin A.S."/>
            <person name="Ekborg N.A."/>
            <person name="Pedamallu C.S."/>
            <person name="Hostetler J.B."/>
            <person name="Radune D."/>
            <person name="Toms B.S."/>
            <person name="Henrissat B."/>
            <person name="Coutinho P.M."/>
            <person name="Schwarz S."/>
            <person name="Field L."/>
            <person name="Trindade-Silva A.E."/>
            <person name="Soares C.A.G."/>
            <person name="Elshahawi S."/>
            <person name="Hanora A."/>
            <person name="Schmidt E.W."/>
            <person name="Haygood M.G."/>
            <person name="Posfai J."/>
            <person name="Benner J."/>
            <person name="Madinger C."/>
            <person name="Nove J."/>
            <person name="Anton B."/>
            <person name="Chaudhary K."/>
            <person name="Foster J."/>
            <person name="Holman A."/>
            <person name="Kumar S."/>
            <person name="Lessard P.A."/>
            <person name="Luyten Y.A."/>
            <person name="Slatko B."/>
            <person name="Wood N."/>
            <person name="Wu B."/>
            <person name="Teplitski M."/>
            <person name="Mougous J.D."/>
            <person name="Ward N."/>
            <person name="Eisen J.A."/>
            <person name="Badger J.H."/>
            <person name="Distel D.L."/>
        </authorList>
    </citation>
    <scope>NUCLEOTIDE SEQUENCE [LARGE SCALE GENOMIC DNA]</scope>
    <source>
        <strain evidence="3">ATCC 39867 / T7901</strain>
    </source>
</reference>
<comment type="similarity">
    <text evidence="1">Belongs to the UPF0270 family.</text>
</comment>
<dbReference type="KEGG" id="ttu:TERTU_1119"/>
<dbReference type="EMBL" id="CP001614">
    <property type="protein sequence ID" value="ACR14535.1"/>
    <property type="molecule type" value="Genomic_DNA"/>
</dbReference>
<dbReference type="eggNOG" id="COG3089">
    <property type="taxonomic scope" value="Bacteria"/>
</dbReference>